<dbReference type="Proteomes" id="UP000287410">
    <property type="component" value="Unassembled WGS sequence"/>
</dbReference>
<comment type="similarity">
    <text evidence="6">Belongs to the ABC-4 integral membrane protein family.</text>
</comment>
<keyword evidence="5 7" id="KW-0472">Membrane</keyword>
<sequence length="400" mass="44235">MSLSLLLKVMLNRKVVTILLLVQLAITLALLLNSVLLAQQTHQQLNRPTGLELEETVLVQLKPTTPQLRTYPLLEDLLQRQLRALRNIPGVVASAYSNQPMLTQGGNNNNLYDVDNEERSNIPGVPTYFVSPDFFKVLNVDVLQGELPQHSGFLDSETQPGVVLTESLAEQLFQGQSSIVGRQLNLGPVSAVISDFYGQRMHGADEVMYNSMQVAPPYSVDWGYTLLLRTEPGQTTAVREQLTSVLQQVEPNIEIYYIRSLAEQQHQLYRNEYGLAALLTILTALMLLVTMVSSYSSAHFHVLKRHQEIGVKRALGASKRLIFIELLSESWVCTLVGAVLGIGCALILNQALAQVISLPPLNWWLPLITSAILLFSVTLATWYPAAIATRVSPATATKAL</sequence>
<comment type="caution">
    <text evidence="10">The sequence shown here is derived from an EMBL/GenBank/DDBJ whole genome shotgun (WGS) entry which is preliminary data.</text>
</comment>
<dbReference type="PANTHER" id="PTHR30572">
    <property type="entry name" value="MEMBRANE COMPONENT OF TRANSPORTER-RELATED"/>
    <property type="match status" value="1"/>
</dbReference>
<evidence type="ECO:0000256" key="6">
    <source>
        <dbReference type="ARBA" id="ARBA00038076"/>
    </source>
</evidence>
<dbReference type="RefSeq" id="WP_126787764.1">
    <property type="nucleotide sequence ID" value="NZ_PIPN01000001.1"/>
</dbReference>
<comment type="subcellular location">
    <subcellularLocation>
        <location evidence="1">Cell membrane</location>
        <topology evidence="1">Multi-pass membrane protein</topology>
    </subcellularLocation>
</comment>
<dbReference type="PANTHER" id="PTHR30572:SF4">
    <property type="entry name" value="ABC TRANSPORTER PERMEASE YTRF"/>
    <property type="match status" value="1"/>
</dbReference>
<evidence type="ECO:0000256" key="3">
    <source>
        <dbReference type="ARBA" id="ARBA00022692"/>
    </source>
</evidence>
<reference evidence="10 11" key="1">
    <citation type="journal article" date="2018" name="Front. Microbiol.">
        <title>Genome-Based Analysis Reveals the Taxonomy and Diversity of the Family Idiomarinaceae.</title>
        <authorList>
            <person name="Liu Y."/>
            <person name="Lai Q."/>
            <person name="Shao Z."/>
        </authorList>
    </citation>
    <scope>NUCLEOTIDE SEQUENCE [LARGE SCALE GENOMIC DNA]</scope>
    <source>
        <strain evidence="10 11">GBSy1</strain>
    </source>
</reference>
<dbReference type="InterPro" id="IPR003838">
    <property type="entry name" value="ABC3_permease_C"/>
</dbReference>
<dbReference type="InterPro" id="IPR050250">
    <property type="entry name" value="Macrolide_Exporter_MacB"/>
</dbReference>
<evidence type="ECO:0000259" key="8">
    <source>
        <dbReference type="Pfam" id="PF02687"/>
    </source>
</evidence>
<evidence type="ECO:0000256" key="7">
    <source>
        <dbReference type="SAM" id="Phobius"/>
    </source>
</evidence>
<feature type="transmembrane region" description="Helical" evidence="7">
    <location>
        <begin position="322"/>
        <end position="348"/>
    </location>
</feature>
<feature type="transmembrane region" description="Helical" evidence="7">
    <location>
        <begin position="273"/>
        <end position="295"/>
    </location>
</feature>
<keyword evidence="3 7" id="KW-0812">Transmembrane</keyword>
<dbReference type="Pfam" id="PF12704">
    <property type="entry name" value="MacB_PCD"/>
    <property type="match status" value="1"/>
</dbReference>
<evidence type="ECO:0000259" key="9">
    <source>
        <dbReference type="Pfam" id="PF12704"/>
    </source>
</evidence>
<gene>
    <name evidence="10" type="ORF">CWE12_01265</name>
</gene>
<accession>A0ABY0C1A6</accession>
<evidence type="ECO:0000256" key="5">
    <source>
        <dbReference type="ARBA" id="ARBA00023136"/>
    </source>
</evidence>
<dbReference type="EMBL" id="PIPN01000001">
    <property type="protein sequence ID" value="RUO31656.1"/>
    <property type="molecule type" value="Genomic_DNA"/>
</dbReference>
<protein>
    <submittedName>
        <fullName evidence="10">ABC transporter permease</fullName>
    </submittedName>
</protein>
<evidence type="ECO:0000313" key="10">
    <source>
        <dbReference type="EMBL" id="RUO31656.1"/>
    </source>
</evidence>
<name>A0ABY0C1A6_9GAMM</name>
<evidence type="ECO:0000313" key="11">
    <source>
        <dbReference type="Proteomes" id="UP000287410"/>
    </source>
</evidence>
<feature type="transmembrane region" description="Helical" evidence="7">
    <location>
        <begin position="363"/>
        <end position="383"/>
    </location>
</feature>
<evidence type="ECO:0000256" key="1">
    <source>
        <dbReference type="ARBA" id="ARBA00004651"/>
    </source>
</evidence>
<organism evidence="10 11">
    <name type="scientific">Aliidiomarina sedimenti</name>
    <dbReference type="NCBI Taxonomy" id="1933879"/>
    <lineage>
        <taxon>Bacteria</taxon>
        <taxon>Pseudomonadati</taxon>
        <taxon>Pseudomonadota</taxon>
        <taxon>Gammaproteobacteria</taxon>
        <taxon>Alteromonadales</taxon>
        <taxon>Idiomarinaceae</taxon>
        <taxon>Aliidiomarina</taxon>
    </lineage>
</organism>
<evidence type="ECO:0000256" key="2">
    <source>
        <dbReference type="ARBA" id="ARBA00022475"/>
    </source>
</evidence>
<feature type="domain" description="ABC3 transporter permease C-terminal" evidence="8">
    <location>
        <begin position="281"/>
        <end position="393"/>
    </location>
</feature>
<dbReference type="InterPro" id="IPR025857">
    <property type="entry name" value="MacB_PCD"/>
</dbReference>
<dbReference type="Pfam" id="PF02687">
    <property type="entry name" value="FtsX"/>
    <property type="match status" value="1"/>
</dbReference>
<keyword evidence="11" id="KW-1185">Reference proteome</keyword>
<proteinExistence type="inferred from homology"/>
<feature type="domain" description="MacB-like periplasmic core" evidence="9">
    <location>
        <begin position="25"/>
        <end position="244"/>
    </location>
</feature>
<keyword evidence="4 7" id="KW-1133">Transmembrane helix</keyword>
<keyword evidence="2" id="KW-1003">Cell membrane</keyword>
<evidence type="ECO:0000256" key="4">
    <source>
        <dbReference type="ARBA" id="ARBA00022989"/>
    </source>
</evidence>